<dbReference type="CDD" id="cd02440">
    <property type="entry name" value="AdoMet_MTases"/>
    <property type="match status" value="1"/>
</dbReference>
<dbReference type="KEGG" id="spoa:EQM13_03185"/>
<evidence type="ECO:0000256" key="4">
    <source>
        <dbReference type="ARBA" id="ARBA00048391"/>
    </source>
</evidence>
<evidence type="ECO:0000256" key="1">
    <source>
        <dbReference type="ARBA" id="ARBA00022603"/>
    </source>
</evidence>
<proteinExistence type="inferred from homology"/>
<feature type="domain" description="Release factor glutamine methyltransferase N-terminal" evidence="7">
    <location>
        <begin position="5"/>
        <end position="74"/>
    </location>
</feature>
<dbReference type="GO" id="GO:0032259">
    <property type="term" value="P:methylation"/>
    <property type="evidence" value="ECO:0007669"/>
    <property type="project" value="UniProtKB-KW"/>
</dbReference>
<dbReference type="OrthoDB" id="9784805at2"/>
<dbReference type="EC" id="2.1.1.297" evidence="5"/>
<evidence type="ECO:0000259" key="7">
    <source>
        <dbReference type="Pfam" id="PF17827"/>
    </source>
</evidence>
<keyword evidence="1 5" id="KW-0489">Methyltransferase</keyword>
<dbReference type="HAMAP" id="MF_02126">
    <property type="entry name" value="RF_methyltr_PrmC"/>
    <property type="match status" value="1"/>
</dbReference>
<organism evidence="8 9">
    <name type="scientific">Acidilutibacter cellobiosedens</name>
    <dbReference type="NCBI Taxonomy" id="2507161"/>
    <lineage>
        <taxon>Bacteria</taxon>
        <taxon>Bacillati</taxon>
        <taxon>Bacillota</taxon>
        <taxon>Tissierellia</taxon>
        <taxon>Tissierellales</taxon>
        <taxon>Acidilutibacteraceae</taxon>
        <taxon>Acidilutibacter</taxon>
    </lineage>
</organism>
<dbReference type="InterPro" id="IPR019874">
    <property type="entry name" value="RF_methyltr_PrmC"/>
</dbReference>
<dbReference type="Proteomes" id="UP000287969">
    <property type="component" value="Chromosome"/>
</dbReference>
<dbReference type="Pfam" id="PF17827">
    <property type="entry name" value="PrmC_N"/>
    <property type="match status" value="1"/>
</dbReference>
<feature type="domain" description="Methyltransferase small" evidence="6">
    <location>
        <begin position="116"/>
        <end position="198"/>
    </location>
</feature>
<evidence type="ECO:0000313" key="8">
    <source>
        <dbReference type="EMBL" id="QAT60650.1"/>
    </source>
</evidence>
<comment type="function">
    <text evidence="5">Methylates the class 1 translation termination release factors RF1/PrfA and RF2/PrfB on the glutamine residue of the universally conserved GGQ motif.</text>
</comment>
<feature type="binding site" evidence="5">
    <location>
        <position position="146"/>
    </location>
    <ligand>
        <name>S-adenosyl-L-methionine</name>
        <dbReference type="ChEBI" id="CHEBI:59789"/>
    </ligand>
</feature>
<feature type="binding site" evidence="5">
    <location>
        <position position="194"/>
    </location>
    <ligand>
        <name>S-adenosyl-L-methionine</name>
        <dbReference type="ChEBI" id="CHEBI:59789"/>
    </ligand>
</feature>
<dbReference type="Gene3D" id="1.10.8.10">
    <property type="entry name" value="DNA helicase RuvA subunit, C-terminal domain"/>
    <property type="match status" value="1"/>
</dbReference>
<dbReference type="PANTHER" id="PTHR18895:SF74">
    <property type="entry name" value="MTRF1L RELEASE FACTOR GLUTAMINE METHYLTRANSFERASE"/>
    <property type="match status" value="1"/>
</dbReference>
<dbReference type="NCBIfam" id="TIGR00536">
    <property type="entry name" value="hemK_fam"/>
    <property type="match status" value="1"/>
</dbReference>
<feature type="binding site" evidence="5">
    <location>
        <begin position="123"/>
        <end position="127"/>
    </location>
    <ligand>
        <name>S-adenosyl-L-methionine</name>
        <dbReference type="ChEBI" id="CHEBI:59789"/>
    </ligand>
</feature>
<keyword evidence="3 5" id="KW-0949">S-adenosyl-L-methionine</keyword>
<name>A0A410Q9I9_9FIRM</name>
<evidence type="ECO:0000313" key="9">
    <source>
        <dbReference type="Proteomes" id="UP000287969"/>
    </source>
</evidence>
<dbReference type="RefSeq" id="WP_128751938.1">
    <property type="nucleotide sequence ID" value="NZ_CP035282.1"/>
</dbReference>
<dbReference type="Pfam" id="PF05175">
    <property type="entry name" value="MTS"/>
    <property type="match status" value="1"/>
</dbReference>
<evidence type="ECO:0000259" key="6">
    <source>
        <dbReference type="Pfam" id="PF05175"/>
    </source>
</evidence>
<dbReference type="AlphaFoldDB" id="A0A410Q9I9"/>
<dbReference type="GO" id="GO:0102559">
    <property type="term" value="F:peptide chain release factor N(5)-glutamine methyltransferase activity"/>
    <property type="evidence" value="ECO:0007669"/>
    <property type="project" value="UniProtKB-EC"/>
</dbReference>
<dbReference type="EMBL" id="CP035282">
    <property type="protein sequence ID" value="QAT60650.1"/>
    <property type="molecule type" value="Genomic_DNA"/>
</dbReference>
<dbReference type="InterPro" id="IPR007848">
    <property type="entry name" value="Small_mtfrase_dom"/>
</dbReference>
<dbReference type="InterPro" id="IPR004556">
    <property type="entry name" value="HemK-like"/>
</dbReference>
<dbReference type="NCBIfam" id="TIGR03534">
    <property type="entry name" value="RF_mod_PrmC"/>
    <property type="match status" value="1"/>
</dbReference>
<comment type="similarity">
    <text evidence="5">Belongs to the protein N5-glutamine methyltransferase family. PrmC subfamily.</text>
</comment>
<evidence type="ECO:0000256" key="5">
    <source>
        <dbReference type="HAMAP-Rule" id="MF_02126"/>
    </source>
</evidence>
<keyword evidence="2 5" id="KW-0808">Transferase</keyword>
<dbReference type="InterPro" id="IPR029063">
    <property type="entry name" value="SAM-dependent_MTases_sf"/>
</dbReference>
<comment type="catalytic activity">
    <reaction evidence="4 5">
        <text>L-glutaminyl-[peptide chain release factor] + S-adenosyl-L-methionine = N(5)-methyl-L-glutaminyl-[peptide chain release factor] + S-adenosyl-L-homocysteine + H(+)</text>
        <dbReference type="Rhea" id="RHEA:42896"/>
        <dbReference type="Rhea" id="RHEA-COMP:10271"/>
        <dbReference type="Rhea" id="RHEA-COMP:10272"/>
        <dbReference type="ChEBI" id="CHEBI:15378"/>
        <dbReference type="ChEBI" id="CHEBI:30011"/>
        <dbReference type="ChEBI" id="CHEBI:57856"/>
        <dbReference type="ChEBI" id="CHEBI:59789"/>
        <dbReference type="ChEBI" id="CHEBI:61891"/>
        <dbReference type="EC" id="2.1.1.297"/>
    </reaction>
</comment>
<dbReference type="Gene3D" id="3.40.50.150">
    <property type="entry name" value="Vaccinia Virus protein VP39"/>
    <property type="match status" value="1"/>
</dbReference>
<dbReference type="PANTHER" id="PTHR18895">
    <property type="entry name" value="HEMK METHYLTRANSFERASE"/>
    <property type="match status" value="1"/>
</dbReference>
<feature type="binding site" evidence="5">
    <location>
        <begin position="194"/>
        <end position="197"/>
    </location>
    <ligand>
        <name>substrate</name>
    </ligand>
</feature>
<protein>
    <recommendedName>
        <fullName evidence="5">Release factor glutamine methyltransferase</fullName>
        <shortName evidence="5">RF MTase</shortName>
        <ecNumber evidence="5">2.1.1.297</ecNumber>
    </recommendedName>
    <alternativeName>
        <fullName evidence="5">N5-glutamine methyltransferase PrmC</fullName>
    </alternativeName>
    <alternativeName>
        <fullName evidence="5">Protein-(glutamine-N5) MTase PrmC</fullName>
    </alternativeName>
    <alternativeName>
        <fullName evidence="5">Protein-glutamine N-methyltransferase PrmC</fullName>
    </alternativeName>
</protein>
<dbReference type="InterPro" id="IPR040758">
    <property type="entry name" value="PrmC_N"/>
</dbReference>
<gene>
    <name evidence="5 8" type="primary">prmC</name>
    <name evidence="8" type="ORF">EQM13_03185</name>
</gene>
<accession>A0A410Q9I9</accession>
<dbReference type="InterPro" id="IPR002052">
    <property type="entry name" value="DNA_methylase_N6_adenine_CS"/>
</dbReference>
<evidence type="ECO:0000256" key="2">
    <source>
        <dbReference type="ARBA" id="ARBA00022679"/>
    </source>
</evidence>
<dbReference type="PROSITE" id="PS00092">
    <property type="entry name" value="N6_MTASE"/>
    <property type="match status" value="1"/>
</dbReference>
<reference evidence="9" key="1">
    <citation type="submission" date="2019-01" db="EMBL/GenBank/DDBJ databases">
        <title>Draft genomes of a novel of Sporanaerobacter strains.</title>
        <authorList>
            <person name="Ma S."/>
        </authorList>
    </citation>
    <scope>NUCLEOTIDE SEQUENCE [LARGE SCALE GENOMIC DNA]</scope>
    <source>
        <strain evidence="9">NJN-17</strain>
    </source>
</reference>
<comment type="caution">
    <text evidence="5">Lacks conserved residue(s) required for the propagation of feature annotation.</text>
</comment>
<dbReference type="GO" id="GO:0003676">
    <property type="term" value="F:nucleic acid binding"/>
    <property type="evidence" value="ECO:0007669"/>
    <property type="project" value="InterPro"/>
</dbReference>
<sequence length="289" mass="33553">MEIKDLIRMGIKKLDRRKYSNPPLECVLLLAYLLDVDKTYIYIHNNEEVPSSVEDKYFSLIDERRKGYPIQYILKEKEFMGISFYIEEGVLIPRPDTEVLVQYVLDYIDEKYKEGDIKVVELGTGSGCISLSIAYYNKNVFVYSVDIDKKANAVAEENSRRLKLSDRVKILEGDLFQGIKNMGLKNSVDIIVSNPPYIPEDEIFGLQDEIKKYEPLWALDGGEDGLNYYRRIIPQSKEYLKNRGILVFEMGFDQGRKIKELMEKGNFRNINILKDLQGLDRVITGELFL</sequence>
<dbReference type="SUPFAM" id="SSF53335">
    <property type="entry name" value="S-adenosyl-L-methionine-dependent methyltransferases"/>
    <property type="match status" value="1"/>
</dbReference>
<dbReference type="InterPro" id="IPR050320">
    <property type="entry name" value="N5-glutamine_MTase"/>
</dbReference>
<keyword evidence="9" id="KW-1185">Reference proteome</keyword>
<evidence type="ECO:0000256" key="3">
    <source>
        <dbReference type="ARBA" id="ARBA00022691"/>
    </source>
</evidence>